<organism evidence="1">
    <name type="scientific">Arundo donax</name>
    <name type="common">Giant reed</name>
    <name type="synonym">Donax arundinaceus</name>
    <dbReference type="NCBI Taxonomy" id="35708"/>
    <lineage>
        <taxon>Eukaryota</taxon>
        <taxon>Viridiplantae</taxon>
        <taxon>Streptophyta</taxon>
        <taxon>Embryophyta</taxon>
        <taxon>Tracheophyta</taxon>
        <taxon>Spermatophyta</taxon>
        <taxon>Magnoliopsida</taxon>
        <taxon>Liliopsida</taxon>
        <taxon>Poales</taxon>
        <taxon>Poaceae</taxon>
        <taxon>PACMAD clade</taxon>
        <taxon>Arundinoideae</taxon>
        <taxon>Arundineae</taxon>
        <taxon>Arundo</taxon>
    </lineage>
</organism>
<sequence>MRSKVSFAPGLTPAPAVSRTRAVLFPHSNAVLVFPTLQMLHF</sequence>
<dbReference type="AlphaFoldDB" id="A0A0A9GY59"/>
<accession>A0A0A9GY59</accession>
<evidence type="ECO:0000313" key="1">
    <source>
        <dbReference type="EMBL" id="JAE25513.1"/>
    </source>
</evidence>
<reference evidence="1" key="2">
    <citation type="journal article" date="2015" name="Data Brief">
        <title>Shoot transcriptome of the giant reed, Arundo donax.</title>
        <authorList>
            <person name="Barrero R.A."/>
            <person name="Guerrero F.D."/>
            <person name="Moolhuijzen P."/>
            <person name="Goolsby J.A."/>
            <person name="Tidwell J."/>
            <person name="Bellgard S.E."/>
            <person name="Bellgard M.I."/>
        </authorList>
    </citation>
    <scope>NUCLEOTIDE SEQUENCE</scope>
    <source>
        <tissue evidence="1">Shoot tissue taken approximately 20 cm above the soil surface</tissue>
    </source>
</reference>
<dbReference type="EMBL" id="GBRH01172383">
    <property type="protein sequence ID" value="JAE25513.1"/>
    <property type="molecule type" value="Transcribed_RNA"/>
</dbReference>
<protein>
    <submittedName>
        <fullName evidence="1">Uncharacterized protein</fullName>
    </submittedName>
</protein>
<reference evidence="1" key="1">
    <citation type="submission" date="2014-09" db="EMBL/GenBank/DDBJ databases">
        <authorList>
            <person name="Magalhaes I.L.F."/>
            <person name="Oliveira U."/>
            <person name="Santos F.R."/>
            <person name="Vidigal T.H.D.A."/>
            <person name="Brescovit A.D."/>
            <person name="Santos A.J."/>
        </authorList>
    </citation>
    <scope>NUCLEOTIDE SEQUENCE</scope>
    <source>
        <tissue evidence="1">Shoot tissue taken approximately 20 cm above the soil surface</tissue>
    </source>
</reference>
<name>A0A0A9GY59_ARUDO</name>
<proteinExistence type="predicted"/>